<reference evidence="2 3" key="1">
    <citation type="submission" date="2016-10" db="EMBL/GenBank/DDBJ databases">
        <authorList>
            <person name="de Groot N.N."/>
        </authorList>
    </citation>
    <scope>NUCLEOTIDE SEQUENCE [LARGE SCALE GENOMIC DNA]</scope>
    <source>
        <strain evidence="2 3">S5-249</strain>
    </source>
</reference>
<dbReference type="AlphaFoldDB" id="A0A1I6K0R0"/>
<protein>
    <submittedName>
        <fullName evidence="2">Putative DNA-binding domain-containing protein</fullName>
    </submittedName>
</protein>
<name>A0A1I6K0R0_9SPHN</name>
<sequence>MLNYNLATSYMRGASEGEINDVFDRINTYGHRLSDQERRQAGVQNDFSNMVRDIACTLRGDASAEVLPLRSMPSISIDLPMTKHGYDVQADEVMWVEHGILRSTDLRDSMDEQCIADLAACVVGGTLIDRSKDALDAVYTEGSPEEVRISNALTIYGADNFADELKYCIDEILKVCASTAPIKLRELIFKKSQTNAFPSVFAVLFIAFHELIVGDGLVISDYDGVKSSMRDIAERIERGRKATSPDERRKNVDAVKGLIRSCFIVASPKPKIYANHSTADIDSAIRRSEVELSDYELKQGLLTLSDNRKIDDNVINKVLRTICAMANNGPGRDGRVLIGVCDKDADAVRVQKLDGVEPRKVGKRKVVGVSRESAFLKISPEQYLAKWKDSIKHSTLTPSVRDSVLSHVDFNSYFGLGIIVISIPSQNELCYLDGNVYWRSADSTELADTPQKIVNVAKRF</sequence>
<accession>A0A1I6K0R0</accession>
<dbReference type="Pfam" id="PF04326">
    <property type="entry name" value="SLFN_AlbA_2"/>
    <property type="match status" value="1"/>
</dbReference>
<dbReference type="InterPro" id="IPR038461">
    <property type="entry name" value="Schlafen_AlbA_2_dom_sf"/>
</dbReference>
<keyword evidence="2" id="KW-0238">DNA-binding</keyword>
<dbReference type="GO" id="GO:0003677">
    <property type="term" value="F:DNA binding"/>
    <property type="evidence" value="ECO:0007669"/>
    <property type="project" value="UniProtKB-KW"/>
</dbReference>
<dbReference type="InterPro" id="IPR007421">
    <property type="entry name" value="Schlafen_AlbA_2_dom"/>
</dbReference>
<evidence type="ECO:0000259" key="1">
    <source>
        <dbReference type="Pfam" id="PF04326"/>
    </source>
</evidence>
<feature type="domain" description="Schlafen AlbA-2" evidence="1">
    <location>
        <begin position="293"/>
        <end position="446"/>
    </location>
</feature>
<evidence type="ECO:0000313" key="3">
    <source>
        <dbReference type="Proteomes" id="UP000198824"/>
    </source>
</evidence>
<dbReference type="Proteomes" id="UP000198824">
    <property type="component" value="Unassembled WGS sequence"/>
</dbReference>
<dbReference type="Gene3D" id="3.30.950.30">
    <property type="entry name" value="Schlafen, AAA domain"/>
    <property type="match status" value="1"/>
</dbReference>
<organism evidence="2 3">
    <name type="scientific">Sphingomonas jatrophae</name>
    <dbReference type="NCBI Taxonomy" id="1166337"/>
    <lineage>
        <taxon>Bacteria</taxon>
        <taxon>Pseudomonadati</taxon>
        <taxon>Pseudomonadota</taxon>
        <taxon>Alphaproteobacteria</taxon>
        <taxon>Sphingomonadales</taxon>
        <taxon>Sphingomonadaceae</taxon>
        <taxon>Sphingomonas</taxon>
    </lineage>
</organism>
<gene>
    <name evidence="2" type="ORF">SAMN05192580_1178</name>
</gene>
<proteinExistence type="predicted"/>
<dbReference type="EMBL" id="FOZG01000001">
    <property type="protein sequence ID" value="SFR84791.1"/>
    <property type="molecule type" value="Genomic_DNA"/>
</dbReference>
<evidence type="ECO:0000313" key="2">
    <source>
        <dbReference type="EMBL" id="SFR84791.1"/>
    </source>
</evidence>
<dbReference type="RefSeq" id="WP_207544532.1">
    <property type="nucleotide sequence ID" value="NZ_FOZG01000001.1"/>
</dbReference>
<dbReference type="STRING" id="1166337.SAMN05192580_1178"/>
<keyword evidence="3" id="KW-1185">Reference proteome</keyword>